<protein>
    <submittedName>
        <fullName evidence="1">Uncharacterized protein</fullName>
    </submittedName>
</protein>
<proteinExistence type="predicted"/>
<name>A0A7G6SZB5_9HYPH</name>
<evidence type="ECO:0000313" key="2">
    <source>
        <dbReference type="Proteomes" id="UP000515465"/>
    </source>
</evidence>
<evidence type="ECO:0000313" key="1">
    <source>
        <dbReference type="EMBL" id="QND59847.1"/>
    </source>
</evidence>
<dbReference type="AlphaFoldDB" id="A0A7G6SZB5"/>
<dbReference type="Proteomes" id="UP000515465">
    <property type="component" value="Chromosome"/>
</dbReference>
<accession>A0A7G6SZB5</accession>
<dbReference type="RefSeq" id="WP_183458437.1">
    <property type="nucleotide sequence ID" value="NZ_CP050296.1"/>
</dbReference>
<gene>
    <name evidence="1" type="ORF">HB778_27290</name>
</gene>
<organism evidence="1 2">
    <name type="scientific">Mesorhizobium huakuii</name>
    <dbReference type="NCBI Taxonomy" id="28104"/>
    <lineage>
        <taxon>Bacteria</taxon>
        <taxon>Pseudomonadati</taxon>
        <taxon>Pseudomonadota</taxon>
        <taxon>Alphaproteobacteria</taxon>
        <taxon>Hyphomicrobiales</taxon>
        <taxon>Phyllobacteriaceae</taxon>
        <taxon>Mesorhizobium</taxon>
    </lineage>
</organism>
<sequence length="169" mass="19110">MSRATSVMLLAGSPPFCQNQKLTEENHGRMAAPRIHARRVRDAVRHPAWLARCADASRPRVSVLFTEKRGTKRWFSVKDIAVLRIAHELERSGRSWLMAIGQAFDHLERPPDPDALLIAPAVIRRGCGLPRIVRDRDVPRLNFERSEIVIPIGRIVSEITKEAALVWSP</sequence>
<reference evidence="2" key="1">
    <citation type="journal article" date="2020" name="Mol. Plant Microbe">
        <title>Rhizobial microsymbionts of the narrowly endemic Oxytropis species growing in Kamchatka are characterized by significant genetic diversity and possess a set of genes that are associated with T3SS and T6SS secretion systems and can affect the development of symbiosis.</title>
        <authorList>
            <person name="Safronova V."/>
            <person name="Guro P."/>
            <person name="Sazanova A."/>
            <person name="Kuznetsova I."/>
            <person name="Belimov A."/>
            <person name="Yakubov V."/>
            <person name="Chirak E."/>
            <person name="Afonin A."/>
            <person name="Gogolev Y."/>
            <person name="Andronov E."/>
            <person name="Tikhonovich I."/>
        </authorList>
    </citation>
    <scope>NUCLEOTIDE SEQUENCE [LARGE SCALE GENOMIC DNA]</scope>
    <source>
        <strain evidence="2">583</strain>
    </source>
</reference>
<dbReference type="EMBL" id="CP050296">
    <property type="protein sequence ID" value="QND59847.1"/>
    <property type="molecule type" value="Genomic_DNA"/>
</dbReference>